<reference evidence="1" key="1">
    <citation type="submission" date="2018-11" db="EMBL/GenBank/DDBJ databases">
        <title>The sequence and de novo assembly of Larimichthys crocea genome using PacBio and Hi-C technologies.</title>
        <authorList>
            <person name="Xu P."/>
            <person name="Chen B."/>
            <person name="Zhou Z."/>
            <person name="Ke Q."/>
            <person name="Wu Y."/>
            <person name="Bai H."/>
            <person name="Pu F."/>
        </authorList>
    </citation>
    <scope>NUCLEOTIDE SEQUENCE</scope>
    <source>
        <tissue evidence="1">Muscle</tissue>
    </source>
</reference>
<proteinExistence type="predicted"/>
<keyword evidence="2" id="KW-1185">Reference proteome</keyword>
<gene>
    <name evidence="1" type="ORF">E3U43_013472</name>
</gene>
<accession>A0ACD3RAL1</accession>
<sequence length="453" mass="47920">MIDSRVDDAIKQHAQKMDWLLMEAGVGVGKVGVLLPKEMPAGITAQDTASIGQTEDTSPTIQQILPLLEVESNSAQTEAAILPSEVEAEVILKEATTLVKESEVAAGTAVGTEETIVETATAVPLVQEVESIKDLTEEVLGTAVATETMVAEVKEIVTDLKEAEGIPASIVQETVAETTDVAVQETEATDVVKEDKDVVAPLETTISAIAQENKLDTVVCNAVQEPEATVVGLSQEMVVQESESAATSVDSVETGATKAFEEVATDAAKVAEEIVHNVAQATESLTNIVKEVEVIATDVAMVADTVATITKEIEAVVVKEVEAVESDVVKDANEVMVETESQTSEVEMVMTELVKKSESIAIEVVKEVEPAVTEITTMEAEAIPTEFAVETEATASEEPKKPHTTAIEFTSEDQTLATEIVKDPLSTEIPVREAEVTPAEVLKGCRGPNNQGG</sequence>
<evidence type="ECO:0000313" key="1">
    <source>
        <dbReference type="EMBL" id="TMS16179.1"/>
    </source>
</evidence>
<name>A0ACD3RAL1_LARCR</name>
<protein>
    <submittedName>
        <fullName evidence="1">Uncharacterized protein</fullName>
    </submittedName>
</protein>
<dbReference type="EMBL" id="CM011681">
    <property type="protein sequence ID" value="TMS16179.1"/>
    <property type="molecule type" value="Genomic_DNA"/>
</dbReference>
<dbReference type="Proteomes" id="UP000793456">
    <property type="component" value="Chromosome VIII"/>
</dbReference>
<organism evidence="1 2">
    <name type="scientific">Larimichthys crocea</name>
    <name type="common">Large yellow croaker</name>
    <name type="synonym">Pseudosciaena crocea</name>
    <dbReference type="NCBI Taxonomy" id="215358"/>
    <lineage>
        <taxon>Eukaryota</taxon>
        <taxon>Metazoa</taxon>
        <taxon>Chordata</taxon>
        <taxon>Craniata</taxon>
        <taxon>Vertebrata</taxon>
        <taxon>Euteleostomi</taxon>
        <taxon>Actinopterygii</taxon>
        <taxon>Neopterygii</taxon>
        <taxon>Teleostei</taxon>
        <taxon>Neoteleostei</taxon>
        <taxon>Acanthomorphata</taxon>
        <taxon>Eupercaria</taxon>
        <taxon>Sciaenidae</taxon>
        <taxon>Larimichthys</taxon>
    </lineage>
</organism>
<evidence type="ECO:0000313" key="2">
    <source>
        <dbReference type="Proteomes" id="UP000793456"/>
    </source>
</evidence>
<comment type="caution">
    <text evidence="1">The sequence shown here is derived from an EMBL/GenBank/DDBJ whole genome shotgun (WGS) entry which is preliminary data.</text>
</comment>